<accession>A0A5B7EYD9</accession>
<keyword evidence="3" id="KW-1185">Reference proteome</keyword>
<dbReference type="EMBL" id="VSRR010003959">
    <property type="protein sequence ID" value="MPC38039.1"/>
    <property type="molecule type" value="Genomic_DNA"/>
</dbReference>
<proteinExistence type="predicted"/>
<reference evidence="2 3" key="1">
    <citation type="submission" date="2019-05" db="EMBL/GenBank/DDBJ databases">
        <title>Another draft genome of Portunus trituberculatus and its Hox gene families provides insights of decapod evolution.</title>
        <authorList>
            <person name="Jeong J.-H."/>
            <person name="Song I."/>
            <person name="Kim S."/>
            <person name="Choi T."/>
            <person name="Kim D."/>
            <person name="Ryu S."/>
            <person name="Kim W."/>
        </authorList>
    </citation>
    <scope>NUCLEOTIDE SEQUENCE [LARGE SCALE GENOMIC DNA]</scope>
    <source>
        <tissue evidence="2">Muscle</tissue>
    </source>
</reference>
<comment type="caution">
    <text evidence="2">The sequence shown here is derived from an EMBL/GenBank/DDBJ whole genome shotgun (WGS) entry which is preliminary data.</text>
</comment>
<evidence type="ECO:0000313" key="2">
    <source>
        <dbReference type="EMBL" id="MPC38039.1"/>
    </source>
</evidence>
<dbReference type="Proteomes" id="UP000324222">
    <property type="component" value="Unassembled WGS sequence"/>
</dbReference>
<gene>
    <name evidence="2" type="ORF">E2C01_031540</name>
</gene>
<dbReference type="AlphaFoldDB" id="A0A5B7EYD9"/>
<organism evidence="2 3">
    <name type="scientific">Portunus trituberculatus</name>
    <name type="common">Swimming crab</name>
    <name type="synonym">Neptunus trituberculatus</name>
    <dbReference type="NCBI Taxonomy" id="210409"/>
    <lineage>
        <taxon>Eukaryota</taxon>
        <taxon>Metazoa</taxon>
        <taxon>Ecdysozoa</taxon>
        <taxon>Arthropoda</taxon>
        <taxon>Crustacea</taxon>
        <taxon>Multicrustacea</taxon>
        <taxon>Malacostraca</taxon>
        <taxon>Eumalacostraca</taxon>
        <taxon>Eucarida</taxon>
        <taxon>Decapoda</taxon>
        <taxon>Pleocyemata</taxon>
        <taxon>Brachyura</taxon>
        <taxon>Eubrachyura</taxon>
        <taxon>Portunoidea</taxon>
        <taxon>Portunidae</taxon>
        <taxon>Portuninae</taxon>
        <taxon>Portunus</taxon>
    </lineage>
</organism>
<protein>
    <submittedName>
        <fullName evidence="2">Uncharacterized protein</fullName>
    </submittedName>
</protein>
<evidence type="ECO:0000256" key="1">
    <source>
        <dbReference type="SAM" id="MobiDB-lite"/>
    </source>
</evidence>
<name>A0A5B7EYD9_PORTR</name>
<feature type="region of interest" description="Disordered" evidence="1">
    <location>
        <begin position="1"/>
        <end position="32"/>
    </location>
</feature>
<evidence type="ECO:0000313" key="3">
    <source>
        <dbReference type="Proteomes" id="UP000324222"/>
    </source>
</evidence>
<sequence>MVEAGSVGREGEWPSHPVQASLEGGVPTASPVSTAHAHYTVHPYPYFLGFAVDVDRHRNLKLV</sequence>